<dbReference type="InterPro" id="IPR036566">
    <property type="entry name" value="PYNP-like_C_sf"/>
</dbReference>
<dbReference type="EnsemblMetazoa" id="CapteT201070">
    <property type="protein sequence ID" value="CapteP201070"/>
    <property type="gene ID" value="CapteG201070"/>
</dbReference>
<dbReference type="Gene3D" id="3.90.1170.30">
    <property type="entry name" value="Pyrimidine nucleoside phosphorylase-like, C-terminal domain"/>
    <property type="match status" value="1"/>
</dbReference>
<protein>
    <recommendedName>
        <fullName evidence="5">Thymidine phosphorylase</fullName>
        <shortName evidence="5">TP</shortName>
        <ecNumber evidence="5">2.4.2.4</ecNumber>
    </recommendedName>
    <alternativeName>
        <fullName evidence="5">TdRPase</fullName>
    </alternativeName>
</protein>
<name>R7VJC6_CAPTE</name>
<evidence type="ECO:0000313" key="9">
    <source>
        <dbReference type="Proteomes" id="UP000014760"/>
    </source>
</evidence>
<reference evidence="8" key="3">
    <citation type="submission" date="2015-06" db="UniProtKB">
        <authorList>
            <consortium name="EnsemblMetazoa"/>
        </authorList>
    </citation>
    <scope>IDENTIFICATION</scope>
</reference>
<dbReference type="SMART" id="SM00941">
    <property type="entry name" value="PYNP_C"/>
    <property type="match status" value="1"/>
</dbReference>
<dbReference type="SUPFAM" id="SSF54680">
    <property type="entry name" value="Pyrimidine nucleoside phosphorylase C-terminal domain"/>
    <property type="match status" value="1"/>
</dbReference>
<keyword evidence="4 5" id="KW-0808">Transferase</keyword>
<dbReference type="PANTHER" id="PTHR10515:SF0">
    <property type="entry name" value="THYMIDINE PHOSPHORYLASE"/>
    <property type="match status" value="1"/>
</dbReference>
<dbReference type="GO" id="GO:0009032">
    <property type="term" value="F:thymidine phosphorylase activity"/>
    <property type="evidence" value="ECO:0007669"/>
    <property type="project" value="UniProtKB-UniRule"/>
</dbReference>
<gene>
    <name evidence="7" type="ORF">CAPTEDRAFT_201070</name>
</gene>
<dbReference type="SUPFAM" id="SSF47648">
    <property type="entry name" value="Nucleoside phosphorylase/phosphoribosyltransferase N-terminal domain"/>
    <property type="match status" value="1"/>
</dbReference>
<dbReference type="InterPro" id="IPR036320">
    <property type="entry name" value="Glycosyl_Trfase_fam3_N_dom_sf"/>
</dbReference>
<dbReference type="EMBL" id="AMQN01017783">
    <property type="status" value="NOT_ANNOTATED_CDS"/>
    <property type="molecule type" value="Genomic_DNA"/>
</dbReference>
<dbReference type="Pfam" id="PF02885">
    <property type="entry name" value="Glycos_trans_3N"/>
    <property type="match status" value="1"/>
</dbReference>
<dbReference type="InterPro" id="IPR035902">
    <property type="entry name" value="Nuc_phospho_transferase"/>
</dbReference>
<dbReference type="EC" id="2.4.2.4" evidence="5"/>
<dbReference type="HOGENOM" id="CLU_025040_0_2_1"/>
<evidence type="ECO:0000256" key="1">
    <source>
        <dbReference type="ARBA" id="ARBA00006915"/>
    </source>
</evidence>
<evidence type="ECO:0000259" key="6">
    <source>
        <dbReference type="SMART" id="SM00941"/>
    </source>
</evidence>
<dbReference type="UniPathway" id="UPA00578">
    <property type="reaction ID" value="UER00638"/>
</dbReference>
<evidence type="ECO:0000256" key="2">
    <source>
        <dbReference type="ARBA" id="ARBA00011738"/>
    </source>
</evidence>
<dbReference type="Proteomes" id="UP000014760">
    <property type="component" value="Unassembled WGS sequence"/>
</dbReference>
<dbReference type="SUPFAM" id="SSF52418">
    <property type="entry name" value="Nucleoside phosphorylase/phosphoribosyltransferase catalytic domain"/>
    <property type="match status" value="1"/>
</dbReference>
<dbReference type="GO" id="GO:0006213">
    <property type="term" value="P:pyrimidine nucleoside metabolic process"/>
    <property type="evidence" value="ECO:0007669"/>
    <property type="project" value="UniProtKB-UniRule"/>
</dbReference>
<keyword evidence="9" id="KW-1185">Reference proteome</keyword>
<comment type="similarity">
    <text evidence="1 5">Belongs to the thymidine/pyrimidine-nucleoside phosphorylase family.</text>
</comment>
<dbReference type="GO" id="GO:0005829">
    <property type="term" value="C:cytosol"/>
    <property type="evidence" value="ECO:0007669"/>
    <property type="project" value="TreeGrafter"/>
</dbReference>
<dbReference type="Gene3D" id="3.40.1030.10">
    <property type="entry name" value="Nucleoside phosphorylase/phosphoribosyltransferase catalytic domain"/>
    <property type="match status" value="1"/>
</dbReference>
<dbReference type="EMBL" id="KB293509">
    <property type="protein sequence ID" value="ELU15865.1"/>
    <property type="molecule type" value="Genomic_DNA"/>
</dbReference>
<comment type="function">
    <text evidence="5">Catalyzes the reversible phosphorolysis of thymidine. The produced molecules are then utilized as carbon and energy sources or in the rescue of pyrimidine bases for nucleotide synthesis.</text>
</comment>
<dbReference type="Gene3D" id="1.20.970.10">
    <property type="entry name" value="Transferase, Pyrimidine Nucleoside Phosphorylase, Chain C"/>
    <property type="match status" value="1"/>
</dbReference>
<dbReference type="InterPro" id="IPR013102">
    <property type="entry name" value="PYNP_C"/>
</dbReference>
<accession>R7VJC6</accession>
<evidence type="ECO:0000256" key="5">
    <source>
        <dbReference type="PIRNR" id="PIRNR000478"/>
    </source>
</evidence>
<comment type="subunit">
    <text evidence="2 5">Homodimer.</text>
</comment>
<keyword evidence="3 5" id="KW-0328">Glycosyltransferase</keyword>
<dbReference type="PANTHER" id="PTHR10515">
    <property type="entry name" value="THYMIDINE PHOSPHORYLASE"/>
    <property type="match status" value="1"/>
</dbReference>
<dbReference type="OrthoDB" id="445007at2759"/>
<dbReference type="NCBIfam" id="NF004490">
    <property type="entry name" value="PRK05820.1"/>
    <property type="match status" value="1"/>
</dbReference>
<dbReference type="PROSITE" id="PS00647">
    <property type="entry name" value="THYMID_PHOSPHORYLASE"/>
    <property type="match status" value="1"/>
</dbReference>
<evidence type="ECO:0000256" key="3">
    <source>
        <dbReference type="ARBA" id="ARBA00022676"/>
    </source>
</evidence>
<dbReference type="InterPro" id="IPR000312">
    <property type="entry name" value="Glycosyl_Trfase_fam3"/>
</dbReference>
<dbReference type="InterPro" id="IPR018090">
    <property type="entry name" value="Pyrmidine_PPas_bac/euk"/>
</dbReference>
<comment type="catalytic activity">
    <reaction evidence="5">
        <text>thymidine + phosphate = 2-deoxy-alpha-D-ribose 1-phosphate + thymine</text>
        <dbReference type="Rhea" id="RHEA:16037"/>
        <dbReference type="ChEBI" id="CHEBI:17748"/>
        <dbReference type="ChEBI" id="CHEBI:17821"/>
        <dbReference type="ChEBI" id="CHEBI:43474"/>
        <dbReference type="ChEBI" id="CHEBI:57259"/>
        <dbReference type="EC" id="2.4.2.4"/>
    </reaction>
</comment>
<dbReference type="NCBIfam" id="TIGR02644">
    <property type="entry name" value="Y_phosphoryl"/>
    <property type="match status" value="1"/>
</dbReference>
<dbReference type="PIRSF" id="PIRSF000478">
    <property type="entry name" value="TP_PyNP"/>
    <property type="match status" value="1"/>
</dbReference>
<reference evidence="9" key="1">
    <citation type="submission" date="2012-12" db="EMBL/GenBank/DDBJ databases">
        <authorList>
            <person name="Hellsten U."/>
            <person name="Grimwood J."/>
            <person name="Chapman J.A."/>
            <person name="Shapiro H."/>
            <person name="Aerts A."/>
            <person name="Otillar R.P."/>
            <person name="Terry A.Y."/>
            <person name="Boore J.L."/>
            <person name="Simakov O."/>
            <person name="Marletaz F."/>
            <person name="Cho S.-J."/>
            <person name="Edsinger-Gonzales E."/>
            <person name="Havlak P."/>
            <person name="Kuo D.-H."/>
            <person name="Larsson T."/>
            <person name="Lv J."/>
            <person name="Arendt D."/>
            <person name="Savage R."/>
            <person name="Osoegawa K."/>
            <person name="de Jong P."/>
            <person name="Lindberg D.R."/>
            <person name="Seaver E.C."/>
            <person name="Weisblat D.A."/>
            <person name="Putnam N.H."/>
            <person name="Grigoriev I.V."/>
            <person name="Rokhsar D.S."/>
        </authorList>
    </citation>
    <scope>NUCLEOTIDE SEQUENCE</scope>
    <source>
        <strain evidence="9">I ESC-2004</strain>
    </source>
</reference>
<dbReference type="EMBL" id="AMQN01017782">
    <property type="status" value="NOT_ANNOTATED_CDS"/>
    <property type="molecule type" value="Genomic_DNA"/>
</dbReference>
<dbReference type="InterPro" id="IPR000053">
    <property type="entry name" value="Thymidine/pyrmidine_PPase"/>
</dbReference>
<evidence type="ECO:0000256" key="4">
    <source>
        <dbReference type="ARBA" id="ARBA00022679"/>
    </source>
</evidence>
<sequence length="429" mass="45671">MTNVTTNVSKVHPLAIVDIITKKKNGDCLTAEEIDHFIKGVLEKYTLEKNSGAMLMAICINGMNSDETTNLTRSMIKTGTSLKHPFSWKGLVVGKHSTGGVGDKVSLIMIPAIAACGLKFPKISGRGLGHTGGTLDKLESIPGLMTSFSAEQITDIVEQVGCCLVAQTDTLVPADKLLYAIRDTTGTTESIPLVAGSVMCKKAAENLDSLVLEVTYGRAALVKTEKDGLALAKTMLDTGKNLGIKTVAVLTKMFNPMGRTIGNALEVIEAVGCLAGNGPPDLEEVVCTLGSYLLLVMDRVVSFEEGQEVIKATLTDGSAMEKFRQMIVAQGVKDEVASRVANISTVSEVLPAALHVTELKSRATGYVTEVDAYTCACISRNLGAGRQTPSDDINYAVGMELLVSIGSPLNEGDPWVKRVHKLLHYLIIS</sequence>
<dbReference type="GO" id="GO:0006206">
    <property type="term" value="P:pyrimidine nucleobase metabolic process"/>
    <property type="evidence" value="ECO:0007669"/>
    <property type="project" value="InterPro"/>
</dbReference>
<dbReference type="GO" id="GO:0004645">
    <property type="term" value="F:1,4-alpha-oligoglucan phosphorylase activity"/>
    <property type="evidence" value="ECO:0007669"/>
    <property type="project" value="InterPro"/>
</dbReference>
<dbReference type="STRING" id="283909.R7VJC6"/>
<dbReference type="InterPro" id="IPR017459">
    <property type="entry name" value="Glycosyl_Trfase_fam3_N_dom"/>
</dbReference>
<feature type="domain" description="Pyrimidine nucleoside phosphorylase C-terminal" evidence="6">
    <location>
        <begin position="366"/>
        <end position="429"/>
    </location>
</feature>
<dbReference type="Pfam" id="PF00591">
    <property type="entry name" value="Glycos_transf_3"/>
    <property type="match status" value="1"/>
</dbReference>
<proteinExistence type="inferred from homology"/>
<comment type="pathway">
    <text evidence="5">Pyrimidine metabolism; dTMP biosynthesis via salvage pathway; dTMP from thymine: step 1/2.</text>
</comment>
<dbReference type="OMA" id="LMRTDCH"/>
<dbReference type="Pfam" id="PF07831">
    <property type="entry name" value="PYNP_C"/>
    <property type="match status" value="1"/>
</dbReference>
<evidence type="ECO:0000313" key="7">
    <source>
        <dbReference type="EMBL" id="ELU15865.1"/>
    </source>
</evidence>
<dbReference type="AlphaFoldDB" id="R7VJC6"/>
<dbReference type="FunFam" id="3.40.1030.10:FF:000003">
    <property type="entry name" value="Pyrimidine-nucleoside phosphorylase"/>
    <property type="match status" value="1"/>
</dbReference>
<reference evidence="7 9" key="2">
    <citation type="journal article" date="2013" name="Nature">
        <title>Insights into bilaterian evolution from three spiralian genomes.</title>
        <authorList>
            <person name="Simakov O."/>
            <person name="Marletaz F."/>
            <person name="Cho S.J."/>
            <person name="Edsinger-Gonzales E."/>
            <person name="Havlak P."/>
            <person name="Hellsten U."/>
            <person name="Kuo D.H."/>
            <person name="Larsson T."/>
            <person name="Lv J."/>
            <person name="Arendt D."/>
            <person name="Savage R."/>
            <person name="Osoegawa K."/>
            <person name="de Jong P."/>
            <person name="Grimwood J."/>
            <person name="Chapman J.A."/>
            <person name="Shapiro H."/>
            <person name="Aerts A."/>
            <person name="Otillar R.P."/>
            <person name="Terry A.Y."/>
            <person name="Boore J.L."/>
            <person name="Grigoriev I.V."/>
            <person name="Lindberg D.R."/>
            <person name="Seaver E.C."/>
            <person name="Weisblat D.A."/>
            <person name="Putnam N.H."/>
            <person name="Rokhsar D.S."/>
        </authorList>
    </citation>
    <scope>NUCLEOTIDE SEQUENCE</scope>
    <source>
        <strain evidence="7 9">I ESC-2004</strain>
    </source>
</reference>
<organism evidence="7">
    <name type="scientific">Capitella teleta</name>
    <name type="common">Polychaete worm</name>
    <dbReference type="NCBI Taxonomy" id="283909"/>
    <lineage>
        <taxon>Eukaryota</taxon>
        <taxon>Metazoa</taxon>
        <taxon>Spiralia</taxon>
        <taxon>Lophotrochozoa</taxon>
        <taxon>Annelida</taxon>
        <taxon>Polychaeta</taxon>
        <taxon>Sedentaria</taxon>
        <taxon>Scolecida</taxon>
        <taxon>Capitellidae</taxon>
        <taxon>Capitella</taxon>
    </lineage>
</organism>
<evidence type="ECO:0000313" key="8">
    <source>
        <dbReference type="EnsemblMetazoa" id="CapteP201070"/>
    </source>
</evidence>
<dbReference type="InterPro" id="IPR017872">
    <property type="entry name" value="Pyrmidine_PPase_CS"/>
</dbReference>